<dbReference type="Pfam" id="PF02770">
    <property type="entry name" value="Acyl-CoA_dh_M"/>
    <property type="match status" value="1"/>
</dbReference>
<keyword evidence="7 11" id="KW-0560">Oxidoreductase</keyword>
<dbReference type="SUPFAM" id="SSF56645">
    <property type="entry name" value="Acyl-CoA dehydrogenase NM domain-like"/>
    <property type="match status" value="1"/>
</dbReference>
<keyword evidence="4" id="KW-0101">Branched-chain amino acid catabolism</keyword>
<evidence type="ECO:0000313" key="15">
    <source>
        <dbReference type="EMBL" id="KRX04947.1"/>
    </source>
</evidence>
<comment type="caution">
    <text evidence="15">The sequence shown here is derived from an EMBL/GenBank/DDBJ whole genome shotgun (WGS) entry which is preliminary data.</text>
</comment>
<keyword evidence="6 11" id="KW-0274">FAD</keyword>
<comment type="pathway">
    <text evidence="2">Amino-acid degradation; L-valine degradation.</text>
</comment>
<sequence>MALNFAKEKLLPYAEEWDQKSEFPKETIKEAADLGFGAIYTSADYGGCDLGRLAASVIFEALSTADVATAAYLSIHNMNCYILDNFGNEEQKNKLLTEMAPLNLFSSYCLTEPGTGSDSKNMKTFAKEDGGDFVINGQKCFISGGGVSDLYFVMLMTGENEVSTIVVPKDAKGISFGAKEKKMGWKASPTTQVMFDDCRVPKENLIGTKGQGFKIAMSGLDGGRINIASCSLGAAAYSIDKAMDWMAQRKQFGKRLNEFQHLQFKLSDMAMDLTASRLMIRDAAVKIEQNHKDKTMYAAMAKAFATEKCFDIVDNSLQMHGGYGYIAEGGIERYLRDLRVNRILEGTNEIMRLIVSRNLIKNFNQ</sequence>
<dbReference type="PIRSF" id="PIRSF016578">
    <property type="entry name" value="HsaA"/>
    <property type="match status" value="1"/>
</dbReference>
<comment type="catalytic activity">
    <reaction evidence="9">
        <text>propanoyl-CoA + oxidized [electron-transfer flavoprotein] + H(+) = acryloyl-CoA + reduced [electron-transfer flavoprotein]</text>
        <dbReference type="Rhea" id="RHEA:31287"/>
        <dbReference type="Rhea" id="RHEA-COMP:10685"/>
        <dbReference type="Rhea" id="RHEA-COMP:10686"/>
        <dbReference type="ChEBI" id="CHEBI:15378"/>
        <dbReference type="ChEBI" id="CHEBI:57367"/>
        <dbReference type="ChEBI" id="CHEBI:57392"/>
        <dbReference type="ChEBI" id="CHEBI:57692"/>
        <dbReference type="ChEBI" id="CHEBI:58307"/>
    </reaction>
    <physiologicalReaction direction="left-to-right" evidence="9">
        <dbReference type="Rhea" id="RHEA:31288"/>
    </physiologicalReaction>
</comment>
<dbReference type="InterPro" id="IPR046373">
    <property type="entry name" value="Acyl-CoA_Oxase/DH_mid-dom_sf"/>
</dbReference>
<name>A0A0V0QRN2_PSEPJ</name>
<dbReference type="SUPFAM" id="SSF47203">
    <property type="entry name" value="Acyl-CoA dehydrogenase C-terminal domain-like"/>
    <property type="match status" value="1"/>
</dbReference>
<dbReference type="InterPro" id="IPR052547">
    <property type="entry name" value="Mito_Isobutyryl-CoADH"/>
</dbReference>
<dbReference type="InterPro" id="IPR006089">
    <property type="entry name" value="Acyl-CoA_DH_CS"/>
</dbReference>
<evidence type="ECO:0000256" key="4">
    <source>
        <dbReference type="ARBA" id="ARBA00022456"/>
    </source>
</evidence>
<dbReference type="PANTHER" id="PTHR43831">
    <property type="entry name" value="ISOBUTYRYL-COA DEHYDROGENASE"/>
    <property type="match status" value="1"/>
</dbReference>
<dbReference type="GO" id="GO:0050660">
    <property type="term" value="F:flavin adenine dinucleotide binding"/>
    <property type="evidence" value="ECO:0007669"/>
    <property type="project" value="InterPro"/>
</dbReference>
<dbReference type="InParanoid" id="A0A0V0QRN2"/>
<feature type="domain" description="Acyl-CoA dehydrogenase/oxidase N-terminal" evidence="14">
    <location>
        <begin position="2"/>
        <end position="100"/>
    </location>
</feature>
<evidence type="ECO:0000256" key="6">
    <source>
        <dbReference type="ARBA" id="ARBA00022827"/>
    </source>
</evidence>
<dbReference type="Proteomes" id="UP000054937">
    <property type="component" value="Unassembled WGS sequence"/>
</dbReference>
<dbReference type="PANTHER" id="PTHR43831:SF1">
    <property type="entry name" value="ISOBUTYRYL-COA DEHYDROGENASE, MITOCHONDRIAL"/>
    <property type="match status" value="1"/>
</dbReference>
<dbReference type="Pfam" id="PF00441">
    <property type="entry name" value="Acyl-CoA_dh_1"/>
    <property type="match status" value="1"/>
</dbReference>
<accession>A0A0V0QRN2</accession>
<dbReference type="PROSITE" id="PS00073">
    <property type="entry name" value="ACYL_COA_DH_2"/>
    <property type="match status" value="1"/>
</dbReference>
<dbReference type="FunFam" id="1.20.140.10:FF:000001">
    <property type="entry name" value="Acyl-CoA dehydrogenase"/>
    <property type="match status" value="1"/>
</dbReference>
<dbReference type="InterPro" id="IPR009100">
    <property type="entry name" value="AcylCoA_DH/oxidase_NM_dom_sf"/>
</dbReference>
<dbReference type="Gene3D" id="2.40.110.10">
    <property type="entry name" value="Butyryl-CoA Dehydrogenase, subunit A, domain 2"/>
    <property type="match status" value="1"/>
</dbReference>
<dbReference type="InterPro" id="IPR037069">
    <property type="entry name" value="AcylCoA_DH/ox_N_sf"/>
</dbReference>
<dbReference type="GO" id="GO:0009083">
    <property type="term" value="P:branched-chain amino acid catabolic process"/>
    <property type="evidence" value="ECO:0007669"/>
    <property type="project" value="UniProtKB-KW"/>
</dbReference>
<dbReference type="GO" id="GO:0005739">
    <property type="term" value="C:mitochondrion"/>
    <property type="evidence" value="ECO:0007669"/>
    <property type="project" value="TreeGrafter"/>
</dbReference>
<feature type="domain" description="Acyl-CoA dehydrogenase/oxidase C-terminal" evidence="12">
    <location>
        <begin position="210"/>
        <end position="359"/>
    </location>
</feature>
<protein>
    <recommendedName>
        <fullName evidence="10">Isobutyryl-CoA dehydrogenase, mitochondrial</fullName>
    </recommendedName>
</protein>
<feature type="domain" description="Acyl-CoA oxidase/dehydrogenase middle" evidence="13">
    <location>
        <begin position="108"/>
        <end position="198"/>
    </location>
</feature>
<evidence type="ECO:0000259" key="12">
    <source>
        <dbReference type="Pfam" id="PF00441"/>
    </source>
</evidence>
<dbReference type="InterPro" id="IPR009075">
    <property type="entry name" value="AcylCo_DH/oxidase_C"/>
</dbReference>
<dbReference type="Pfam" id="PF02771">
    <property type="entry name" value="Acyl-CoA_dh_N"/>
    <property type="match status" value="1"/>
</dbReference>
<proteinExistence type="inferred from homology"/>
<dbReference type="GO" id="GO:0003995">
    <property type="term" value="F:acyl-CoA dehydrogenase activity"/>
    <property type="evidence" value="ECO:0007669"/>
    <property type="project" value="InterPro"/>
</dbReference>
<dbReference type="EMBL" id="LDAU01000110">
    <property type="protein sequence ID" value="KRX04947.1"/>
    <property type="molecule type" value="Genomic_DNA"/>
</dbReference>
<gene>
    <name evidence="15" type="ORF">PPERSA_06581</name>
</gene>
<dbReference type="Gene3D" id="1.20.140.10">
    <property type="entry name" value="Butyryl-CoA Dehydrogenase, subunit A, domain 3"/>
    <property type="match status" value="1"/>
</dbReference>
<evidence type="ECO:0000256" key="5">
    <source>
        <dbReference type="ARBA" id="ARBA00022630"/>
    </source>
</evidence>
<dbReference type="Gene3D" id="1.10.540.10">
    <property type="entry name" value="Acyl-CoA dehydrogenase/oxidase, N-terminal domain"/>
    <property type="match status" value="1"/>
</dbReference>
<evidence type="ECO:0000259" key="13">
    <source>
        <dbReference type="Pfam" id="PF02770"/>
    </source>
</evidence>
<evidence type="ECO:0000256" key="9">
    <source>
        <dbReference type="ARBA" id="ARBA00050268"/>
    </source>
</evidence>
<evidence type="ECO:0000313" key="16">
    <source>
        <dbReference type="Proteomes" id="UP000054937"/>
    </source>
</evidence>
<organism evidence="15 16">
    <name type="scientific">Pseudocohnilembus persalinus</name>
    <name type="common">Ciliate</name>
    <dbReference type="NCBI Taxonomy" id="266149"/>
    <lineage>
        <taxon>Eukaryota</taxon>
        <taxon>Sar</taxon>
        <taxon>Alveolata</taxon>
        <taxon>Ciliophora</taxon>
        <taxon>Intramacronucleata</taxon>
        <taxon>Oligohymenophorea</taxon>
        <taxon>Scuticociliatia</taxon>
        <taxon>Philasterida</taxon>
        <taxon>Pseudocohnilembidae</taxon>
        <taxon>Pseudocohnilembus</taxon>
    </lineage>
</organism>
<comment type="catalytic activity">
    <reaction evidence="8">
        <text>(2S)-2-methylbutanoyl-CoA + oxidized [electron-transfer flavoprotein] + H(+) = (2E)-2-methylbut-2-enoyl-CoA + reduced [electron-transfer flavoprotein]</text>
        <dbReference type="Rhea" id="RHEA:48256"/>
        <dbReference type="Rhea" id="RHEA-COMP:10685"/>
        <dbReference type="Rhea" id="RHEA-COMP:10686"/>
        <dbReference type="ChEBI" id="CHEBI:15378"/>
        <dbReference type="ChEBI" id="CHEBI:57337"/>
        <dbReference type="ChEBI" id="CHEBI:57692"/>
        <dbReference type="ChEBI" id="CHEBI:58307"/>
        <dbReference type="ChEBI" id="CHEBI:88166"/>
    </reaction>
    <physiologicalReaction direction="left-to-right" evidence="8">
        <dbReference type="Rhea" id="RHEA:48257"/>
    </physiologicalReaction>
</comment>
<dbReference type="OrthoDB" id="9988775at2759"/>
<evidence type="ECO:0000259" key="14">
    <source>
        <dbReference type="Pfam" id="PF02771"/>
    </source>
</evidence>
<keyword evidence="16" id="KW-1185">Reference proteome</keyword>
<evidence type="ECO:0000256" key="3">
    <source>
        <dbReference type="ARBA" id="ARBA00009347"/>
    </source>
</evidence>
<evidence type="ECO:0000256" key="7">
    <source>
        <dbReference type="ARBA" id="ARBA00023002"/>
    </source>
</evidence>
<evidence type="ECO:0000256" key="11">
    <source>
        <dbReference type="RuleBase" id="RU362125"/>
    </source>
</evidence>
<dbReference type="InterPro" id="IPR036250">
    <property type="entry name" value="AcylCo_DH-like_C"/>
</dbReference>
<dbReference type="InterPro" id="IPR013786">
    <property type="entry name" value="AcylCoA_DH/ox_N"/>
</dbReference>
<comment type="cofactor">
    <cofactor evidence="1 11">
        <name>FAD</name>
        <dbReference type="ChEBI" id="CHEBI:57692"/>
    </cofactor>
</comment>
<evidence type="ECO:0000256" key="1">
    <source>
        <dbReference type="ARBA" id="ARBA00001974"/>
    </source>
</evidence>
<reference evidence="15 16" key="1">
    <citation type="journal article" date="2015" name="Sci. Rep.">
        <title>Genome of the facultative scuticociliatosis pathogen Pseudocohnilembus persalinus provides insight into its virulence through horizontal gene transfer.</title>
        <authorList>
            <person name="Xiong J."/>
            <person name="Wang G."/>
            <person name="Cheng J."/>
            <person name="Tian M."/>
            <person name="Pan X."/>
            <person name="Warren A."/>
            <person name="Jiang C."/>
            <person name="Yuan D."/>
            <person name="Miao W."/>
        </authorList>
    </citation>
    <scope>NUCLEOTIDE SEQUENCE [LARGE SCALE GENOMIC DNA]</scope>
    <source>
        <strain evidence="15">36N120E</strain>
    </source>
</reference>
<evidence type="ECO:0000256" key="10">
    <source>
        <dbReference type="ARBA" id="ARBA00071686"/>
    </source>
</evidence>
<dbReference type="InterPro" id="IPR006091">
    <property type="entry name" value="Acyl-CoA_Oxase/DH_mid-dom"/>
</dbReference>
<dbReference type="OMA" id="NMATWML"/>
<evidence type="ECO:0000256" key="2">
    <source>
        <dbReference type="ARBA" id="ARBA00005109"/>
    </source>
</evidence>
<keyword evidence="5 11" id="KW-0285">Flavoprotein</keyword>
<comment type="similarity">
    <text evidence="3 11">Belongs to the acyl-CoA dehydrogenase family.</text>
</comment>
<evidence type="ECO:0000256" key="8">
    <source>
        <dbReference type="ARBA" id="ARBA00049552"/>
    </source>
</evidence>
<dbReference type="AlphaFoldDB" id="A0A0V0QRN2"/>
<dbReference type="FunFam" id="2.40.110.10:FF:000001">
    <property type="entry name" value="Acyl-CoA dehydrogenase, mitochondrial"/>
    <property type="match status" value="1"/>
</dbReference>